<accession>A0A2S5DCD3</accession>
<evidence type="ECO:0000313" key="3">
    <source>
        <dbReference type="Proteomes" id="UP000237082"/>
    </source>
</evidence>
<sequence length="656" mass="73621">MDIQSPDLVFHGSDLAGAAHDAALWHTLSQSLVVKTAGISADEYYRQLFQTAHARLRHGKPTQSPASYAEWMQYLANQLGQPNEQVFQALPLEQCDETVRQQVGECIRRIQDQTVTLAEERSSLTFAAGYLKEDLGPLPKGTLLIRRDSQLATVLQPVGYLHFESTSGQLHNMALGEAAVEMDATGIAARDEVDDTLDVALPALSSLCEALSYAPKVGPVFAILQIGLDVVQLIRGELAPTDFDRLLEALPGIIKKALTEANLASQSANVAQFMNDFQKHCFVLKRSEGRIEYIKNIFLPFLIRATDVGSGTLGNTLFQLAQLWTTVKWDDIKLKEKLLVAIAMATGSNVLIYRTQVMLRAELAADAKRQNNLAEYERQVNAMKDAFQGYNFVANKDANSLRTLLKKTREYKEKRFNAESIYWGDKNGGVPFYTFYVNDKLDQDKCLDWCNFWTPFSYSEGAAWAKRTRDAHYKTIMERANKRFVPIIEKSQQMLLKFQQLALQMDSDFMLDDEVYYRIVTPDEKQSFDVEGGTHDQGGKVLLYSPHDGKHQLWRFVVAEGEDAAAYYQVRAAHSGQCLDIPQLTTQQGAGVIQWPSNGNDNQRFKVVKAKEGKVGLQAKHSSQFLEGKEGKVVQNPQRDDTSQLWKLSVVTIVQS</sequence>
<protein>
    <recommendedName>
        <fullName evidence="1">Ricin B lectin domain-containing protein</fullName>
    </recommendedName>
</protein>
<evidence type="ECO:0000313" key="2">
    <source>
        <dbReference type="EMBL" id="POZ60617.1"/>
    </source>
</evidence>
<dbReference type="OrthoDB" id="6014523at2"/>
<dbReference type="RefSeq" id="WP_103904005.1">
    <property type="nucleotide sequence ID" value="NZ_PQWB01000112.1"/>
</dbReference>
<dbReference type="Proteomes" id="UP000237082">
    <property type="component" value="Unassembled WGS sequence"/>
</dbReference>
<organism evidence="2 3">
    <name type="scientific">Chromobacterium alticapitis</name>
    <dbReference type="NCBI Taxonomy" id="2073169"/>
    <lineage>
        <taxon>Bacteria</taxon>
        <taxon>Pseudomonadati</taxon>
        <taxon>Pseudomonadota</taxon>
        <taxon>Betaproteobacteria</taxon>
        <taxon>Neisseriales</taxon>
        <taxon>Chromobacteriaceae</taxon>
        <taxon>Chromobacterium</taxon>
    </lineage>
</organism>
<feature type="domain" description="Ricin B lectin" evidence="1">
    <location>
        <begin position="551"/>
        <end position="631"/>
    </location>
</feature>
<dbReference type="InterPro" id="IPR000772">
    <property type="entry name" value="Ricin_B_lectin"/>
</dbReference>
<dbReference type="SUPFAM" id="SSF50370">
    <property type="entry name" value="Ricin B-like lectins"/>
    <property type="match status" value="1"/>
</dbReference>
<reference evidence="3" key="1">
    <citation type="submission" date="2018-02" db="EMBL/GenBank/DDBJ databases">
        <authorList>
            <person name="O'Hara-Hanley K."/>
            <person name="Soby S."/>
        </authorList>
    </citation>
    <scope>NUCLEOTIDE SEQUENCE [LARGE SCALE GENOMIC DNA]</scope>
    <source>
        <strain evidence="3">MWU14-2602</strain>
    </source>
</reference>
<dbReference type="Gene3D" id="2.80.10.50">
    <property type="match status" value="1"/>
</dbReference>
<gene>
    <name evidence="2" type="ORF">C2I19_17910</name>
</gene>
<keyword evidence="3" id="KW-1185">Reference proteome</keyword>
<comment type="caution">
    <text evidence="2">The sequence shown here is derived from an EMBL/GenBank/DDBJ whole genome shotgun (WGS) entry which is preliminary data.</text>
</comment>
<dbReference type="AlphaFoldDB" id="A0A2S5DCD3"/>
<dbReference type="CDD" id="cd00161">
    <property type="entry name" value="beta-trefoil_Ricin-like"/>
    <property type="match status" value="1"/>
</dbReference>
<proteinExistence type="predicted"/>
<dbReference type="InterPro" id="IPR035992">
    <property type="entry name" value="Ricin_B-like_lectins"/>
</dbReference>
<evidence type="ECO:0000259" key="1">
    <source>
        <dbReference type="Pfam" id="PF14200"/>
    </source>
</evidence>
<name>A0A2S5DCD3_9NEIS</name>
<dbReference type="EMBL" id="PQWB01000112">
    <property type="protein sequence ID" value="POZ60617.1"/>
    <property type="molecule type" value="Genomic_DNA"/>
</dbReference>
<dbReference type="PROSITE" id="PS50231">
    <property type="entry name" value="RICIN_B_LECTIN"/>
    <property type="match status" value="1"/>
</dbReference>
<dbReference type="Pfam" id="PF14200">
    <property type="entry name" value="RicinB_lectin_2"/>
    <property type="match status" value="1"/>
</dbReference>